<accession>A0A2V2UST9</accession>
<evidence type="ECO:0000256" key="1">
    <source>
        <dbReference type="SAM" id="MobiDB-lite"/>
    </source>
</evidence>
<evidence type="ECO:0000313" key="4">
    <source>
        <dbReference type="Proteomes" id="UP000246121"/>
    </source>
</evidence>
<reference evidence="3 4" key="1">
    <citation type="journal article" date="2018" name="Microb. Genom.">
        <title>Expanding an expanded genome: long-read sequencing of Trypanosoma cruzi.</title>
        <authorList>
            <person name="Berna L."/>
            <person name="Rodriguez M."/>
            <person name="Chiribao M.L."/>
            <person name="Parodi-Talice A."/>
            <person name="Pita S."/>
            <person name="Rijo G."/>
            <person name="Alvarez-Valin F."/>
            <person name="Robello C."/>
        </authorList>
    </citation>
    <scope>NUCLEOTIDE SEQUENCE [LARGE SCALE GENOMIC DNA]</scope>
    <source>
        <strain evidence="3 4">Dm28c</strain>
    </source>
</reference>
<protein>
    <submittedName>
        <fullName evidence="3">Putative mucin TcMUCII</fullName>
    </submittedName>
</protein>
<dbReference type="VEuPathDB" id="TriTrypDB:BCY84_22797"/>
<feature type="region of interest" description="Disordered" evidence="1">
    <location>
        <begin position="29"/>
        <end position="155"/>
    </location>
</feature>
<dbReference type="AlphaFoldDB" id="A0A2V2UST9"/>
<gene>
    <name evidence="3" type="ORF">C4B63_101g63</name>
</gene>
<name>A0A2V2UST9_TRYCR</name>
<feature type="compositionally biased region" description="Basic and acidic residues" evidence="1">
    <location>
        <begin position="118"/>
        <end position="127"/>
    </location>
</feature>
<evidence type="ECO:0000256" key="2">
    <source>
        <dbReference type="SAM" id="SignalP"/>
    </source>
</evidence>
<dbReference type="Proteomes" id="UP000246121">
    <property type="component" value="Unassembled WGS sequence"/>
</dbReference>
<dbReference type="VEuPathDB" id="TriTrypDB:C4B63_101g63"/>
<organism evidence="3 4">
    <name type="scientific">Trypanosoma cruzi</name>
    <dbReference type="NCBI Taxonomy" id="5693"/>
    <lineage>
        <taxon>Eukaryota</taxon>
        <taxon>Discoba</taxon>
        <taxon>Euglenozoa</taxon>
        <taxon>Kinetoplastea</taxon>
        <taxon>Metakinetoplastina</taxon>
        <taxon>Trypanosomatida</taxon>
        <taxon>Trypanosomatidae</taxon>
        <taxon>Trypanosoma</taxon>
        <taxon>Schizotrypanum</taxon>
    </lineage>
</organism>
<proteinExistence type="predicted"/>
<dbReference type="EMBL" id="PRFA01000101">
    <property type="protein sequence ID" value="PWU87130.1"/>
    <property type="molecule type" value="Genomic_DNA"/>
</dbReference>
<sequence length="155" mass="16041">MMMTTCRLLCALLVLVLCCCPSVCAGDTQPEVDVESSSKTTTTTTIQPPVSKEKSDPKPNLGAVLPLLPPGPSPQGTGQPGMQGNGSAEQPGNNAGDRGSLPGPHPQSSGAHNTVQREGTENGRSGEELSQSQESTLLRAPEKSVEAPTTKILPR</sequence>
<keyword evidence="2" id="KW-0732">Signal</keyword>
<feature type="signal peptide" evidence="2">
    <location>
        <begin position="1"/>
        <end position="25"/>
    </location>
</feature>
<evidence type="ECO:0000313" key="3">
    <source>
        <dbReference type="EMBL" id="PWU87130.1"/>
    </source>
</evidence>
<feature type="compositionally biased region" description="Polar residues" evidence="1">
    <location>
        <begin position="106"/>
        <end position="117"/>
    </location>
</feature>
<feature type="chain" id="PRO_5016016182" evidence="2">
    <location>
        <begin position="26"/>
        <end position="155"/>
    </location>
</feature>
<comment type="caution">
    <text evidence="3">The sequence shown here is derived from an EMBL/GenBank/DDBJ whole genome shotgun (WGS) entry which is preliminary data.</text>
</comment>
<dbReference type="VEuPathDB" id="TriTrypDB:TcG_13291"/>